<dbReference type="SUPFAM" id="SSF160904">
    <property type="entry name" value="Jann2411-like"/>
    <property type="match status" value="1"/>
</dbReference>
<gene>
    <name evidence="3" type="ORF">A8L58_05775</name>
    <name evidence="2" type="ORF">AXH35_04310</name>
</gene>
<accession>A0AAC8YEC1</accession>
<dbReference type="Pfam" id="PF11706">
    <property type="entry name" value="zf-CGNR"/>
    <property type="match status" value="1"/>
</dbReference>
<evidence type="ECO:0000313" key="2">
    <source>
        <dbReference type="EMBL" id="AMS04819.1"/>
    </source>
</evidence>
<sequence length="170" mass="18627">MLLNPYGADPVNLAADLVNDPPESPAELKARCDAAGLNVDRPVTGRDLEGARGLLADWVAVVDSADEDARAGLLNDLLERWSGHPRLIRHDDQGWHLHYRDDDVTFAGMLGTLISVGTALHLSGRGMDRLGRCAAGDCDRVFADTSRNGRQKYCSTRCNNRAAVRRHRAR</sequence>
<name>A0AAC8YEC1_9ACTN</name>
<dbReference type="Pfam" id="PF07336">
    <property type="entry name" value="ABATE"/>
    <property type="match status" value="1"/>
</dbReference>
<dbReference type="Gene3D" id="1.10.3300.10">
    <property type="entry name" value="Jann2411-like domain"/>
    <property type="match status" value="1"/>
</dbReference>
<reference evidence="2 4" key="2">
    <citation type="submission" date="2016-02" db="EMBL/GenBank/DDBJ databases">
        <title>Complete Genome Sequence of Propionibacterium acidipropionici ATCC 55737.</title>
        <authorList>
            <person name="Luna Flores C.H."/>
            <person name="Nielsen L.K."/>
            <person name="Marcellin E."/>
        </authorList>
    </citation>
    <scope>NUCLEOTIDE SEQUENCE [LARGE SCALE GENOMIC DNA]</scope>
    <source>
        <strain evidence="2 4">ATCC 55737</strain>
    </source>
</reference>
<dbReference type="Proteomes" id="UP000075221">
    <property type="component" value="Chromosome"/>
</dbReference>
<reference evidence="3 5" key="1">
    <citation type="journal article" date="2016" name="Plant Dis.">
        <title>Improved production of propionic acid using genome shuffling.</title>
        <authorList>
            <person name="Luna-Flores C.H."/>
            <person name="Palfreyman R.W."/>
            <person name="Kromer J.O."/>
            <person name="Nielsen L.K."/>
            <person name="Marcellin E."/>
        </authorList>
    </citation>
    <scope>NUCLEOTIDE SEQUENCE [LARGE SCALE GENOMIC DNA]</scope>
    <source>
        <strain evidence="3 5">F3E8</strain>
    </source>
</reference>
<dbReference type="InterPro" id="IPR023286">
    <property type="entry name" value="ABATE_dom_sf"/>
</dbReference>
<dbReference type="PANTHER" id="PTHR35525">
    <property type="entry name" value="BLL6575 PROTEIN"/>
    <property type="match status" value="1"/>
</dbReference>
<dbReference type="EMBL" id="CP015970">
    <property type="protein sequence ID" value="AOZ46306.1"/>
    <property type="molecule type" value="Genomic_DNA"/>
</dbReference>
<protein>
    <recommendedName>
        <fullName evidence="1">Zinc finger CGNR domain-containing protein</fullName>
    </recommendedName>
</protein>
<proteinExistence type="predicted"/>
<dbReference type="RefSeq" id="WP_062819176.1">
    <property type="nucleotide sequence ID" value="NZ_CP014352.1"/>
</dbReference>
<dbReference type="Proteomes" id="UP000178666">
    <property type="component" value="Chromosome"/>
</dbReference>
<evidence type="ECO:0000313" key="5">
    <source>
        <dbReference type="Proteomes" id="UP000178666"/>
    </source>
</evidence>
<feature type="domain" description="Zinc finger CGNR" evidence="1">
    <location>
        <begin position="129"/>
        <end position="170"/>
    </location>
</feature>
<dbReference type="PANTHER" id="PTHR35525:SF3">
    <property type="entry name" value="BLL6575 PROTEIN"/>
    <property type="match status" value="1"/>
</dbReference>
<keyword evidence="5" id="KW-1185">Reference proteome</keyword>
<evidence type="ECO:0000313" key="3">
    <source>
        <dbReference type="EMBL" id="AOZ46306.1"/>
    </source>
</evidence>
<dbReference type="InterPro" id="IPR010852">
    <property type="entry name" value="ABATE"/>
</dbReference>
<evidence type="ECO:0000259" key="1">
    <source>
        <dbReference type="Pfam" id="PF11706"/>
    </source>
</evidence>
<dbReference type="InterPro" id="IPR021005">
    <property type="entry name" value="Znf_CGNR"/>
</dbReference>
<dbReference type="AlphaFoldDB" id="A0AAC8YEC1"/>
<dbReference type="EMBL" id="CP014352">
    <property type="protein sequence ID" value="AMS04819.1"/>
    <property type="molecule type" value="Genomic_DNA"/>
</dbReference>
<evidence type="ECO:0000313" key="4">
    <source>
        <dbReference type="Proteomes" id="UP000075221"/>
    </source>
</evidence>
<organism evidence="2 4">
    <name type="scientific">Acidipropionibacterium acidipropionici</name>
    <dbReference type="NCBI Taxonomy" id="1748"/>
    <lineage>
        <taxon>Bacteria</taxon>
        <taxon>Bacillati</taxon>
        <taxon>Actinomycetota</taxon>
        <taxon>Actinomycetes</taxon>
        <taxon>Propionibacteriales</taxon>
        <taxon>Propionibacteriaceae</taxon>
        <taxon>Acidipropionibacterium</taxon>
    </lineage>
</organism>